<comment type="caution">
    <text evidence="1">The sequence shown here is derived from an EMBL/GenBank/DDBJ whole genome shotgun (WGS) entry which is preliminary data.</text>
</comment>
<sequence length="113" mass="12748">MLPQTHRAALSTAHYLGVAQLWIAAVSVSSKTTPPSGAPVTRLLVCAACPRRRRTRRSRRCPPAIRDCVMDDAVLLRLAAWGQPVDDGELWMYLRRALDVECEVRALRFHRLE</sequence>
<accession>A0ABQ8FWR0</accession>
<gene>
    <name evidence="1" type="ORF">B0J12DRAFT_704078</name>
</gene>
<reference evidence="1 2" key="1">
    <citation type="journal article" date="2021" name="Nat. Commun.">
        <title>Genetic determinants of endophytism in the Arabidopsis root mycobiome.</title>
        <authorList>
            <person name="Mesny F."/>
            <person name="Miyauchi S."/>
            <person name="Thiergart T."/>
            <person name="Pickel B."/>
            <person name="Atanasova L."/>
            <person name="Karlsson M."/>
            <person name="Huettel B."/>
            <person name="Barry K.W."/>
            <person name="Haridas S."/>
            <person name="Chen C."/>
            <person name="Bauer D."/>
            <person name="Andreopoulos W."/>
            <person name="Pangilinan J."/>
            <person name="LaButti K."/>
            <person name="Riley R."/>
            <person name="Lipzen A."/>
            <person name="Clum A."/>
            <person name="Drula E."/>
            <person name="Henrissat B."/>
            <person name="Kohler A."/>
            <person name="Grigoriev I.V."/>
            <person name="Martin F.M."/>
            <person name="Hacquard S."/>
        </authorList>
    </citation>
    <scope>NUCLEOTIDE SEQUENCE [LARGE SCALE GENOMIC DNA]</scope>
    <source>
        <strain evidence="1 2">MPI-SDFR-AT-0080</strain>
    </source>
</reference>
<dbReference type="Proteomes" id="UP000774617">
    <property type="component" value="Unassembled WGS sequence"/>
</dbReference>
<name>A0ABQ8FWR0_9PEZI</name>
<proteinExistence type="predicted"/>
<evidence type="ECO:0000313" key="1">
    <source>
        <dbReference type="EMBL" id="KAH7031822.1"/>
    </source>
</evidence>
<protein>
    <submittedName>
        <fullName evidence="1">Uncharacterized protein</fullName>
    </submittedName>
</protein>
<keyword evidence="2" id="KW-1185">Reference proteome</keyword>
<dbReference type="EMBL" id="JAGTJR010000043">
    <property type="protein sequence ID" value="KAH7031822.1"/>
    <property type="molecule type" value="Genomic_DNA"/>
</dbReference>
<evidence type="ECO:0000313" key="2">
    <source>
        <dbReference type="Proteomes" id="UP000774617"/>
    </source>
</evidence>
<organism evidence="1 2">
    <name type="scientific">Macrophomina phaseolina</name>
    <dbReference type="NCBI Taxonomy" id="35725"/>
    <lineage>
        <taxon>Eukaryota</taxon>
        <taxon>Fungi</taxon>
        <taxon>Dikarya</taxon>
        <taxon>Ascomycota</taxon>
        <taxon>Pezizomycotina</taxon>
        <taxon>Dothideomycetes</taxon>
        <taxon>Dothideomycetes incertae sedis</taxon>
        <taxon>Botryosphaeriales</taxon>
        <taxon>Botryosphaeriaceae</taxon>
        <taxon>Macrophomina</taxon>
    </lineage>
</organism>